<organism evidence="1 2">
    <name type="scientific">Ramlibacter terrae</name>
    <dbReference type="NCBI Taxonomy" id="2732511"/>
    <lineage>
        <taxon>Bacteria</taxon>
        <taxon>Pseudomonadati</taxon>
        <taxon>Pseudomonadota</taxon>
        <taxon>Betaproteobacteria</taxon>
        <taxon>Burkholderiales</taxon>
        <taxon>Comamonadaceae</taxon>
        <taxon>Ramlibacter</taxon>
    </lineage>
</organism>
<proteinExistence type="predicted"/>
<dbReference type="EMBL" id="CP053418">
    <property type="protein sequence ID" value="QJW84637.1"/>
    <property type="molecule type" value="Genomic_DNA"/>
</dbReference>
<dbReference type="Proteomes" id="UP000500826">
    <property type="component" value="Chromosome"/>
</dbReference>
<evidence type="ECO:0000313" key="2">
    <source>
        <dbReference type="Proteomes" id="UP000500826"/>
    </source>
</evidence>
<name>A0ABX6P4I8_9BURK</name>
<evidence type="ECO:0000313" key="1">
    <source>
        <dbReference type="EMBL" id="QJW84637.1"/>
    </source>
</evidence>
<accession>A0ABX6P4I8</accession>
<reference evidence="1 2" key="1">
    <citation type="submission" date="2020-05" db="EMBL/GenBank/DDBJ databases">
        <title>Ramlibacter rhizophilus sp. nov., isolated from rhizosphere soil of national flower Mugunghwa from South Korea.</title>
        <authorList>
            <person name="Zheng-Fei Y."/>
            <person name="Huan T."/>
        </authorList>
    </citation>
    <scope>NUCLEOTIDE SEQUENCE [LARGE SCALE GENOMIC DNA]</scope>
    <source>
        <strain evidence="1 2">H242</strain>
    </source>
</reference>
<protein>
    <recommendedName>
        <fullName evidence="3">Adhesin domain-containing protein</fullName>
    </recommendedName>
</protein>
<gene>
    <name evidence="1" type="ORF">HK414_15950</name>
</gene>
<keyword evidence="2" id="KW-1185">Reference proteome</keyword>
<sequence>MEIGTPANSQITNVLNIDNNELLALGGSFKSIVFGHKDGLHAAAQSGLVRIGAVNMAEQPSLRSNVEVYGSSITVEDYSRSDYTLLIGGDLKLDAVNDVTLRNRVEARSDAGLQDITLYSATGTVSQTDAAVGDGIAGEALRGDHLTVTAVTGISLLHTELNTVTAVNSGGGSNGISISETALGGSLSVLGATQTATGGAGAIEISTRAGTLTVAPAADTGIGVRNAGHGSITLTSSAGAIAVQQAVTTNTGSITLQASGQITTSGAGR</sequence>
<evidence type="ECO:0008006" key="3">
    <source>
        <dbReference type="Google" id="ProtNLM"/>
    </source>
</evidence>